<dbReference type="Proteomes" id="UP001595962">
    <property type="component" value="Unassembled WGS sequence"/>
</dbReference>
<feature type="signal peptide" evidence="1">
    <location>
        <begin position="1"/>
        <end position="18"/>
    </location>
</feature>
<sequence length="249" mass="27401">MKKLIWVLALMPACGALAADKQLSEQEMHQLAAKTEVWQPVPAVVSAAEGAVPSDAIALLGADLSQWQSAKGGKADWSLQDGVLQVKPGSGDIETKQGFCDVQLHVEWKVDSDRMDKEGQGRNNSGIFLQSMYEIQVLDSYNNPTYPNGQAGSVYKQTIPLVNATRPAGQWQQYDIIYKAPRFDGDKRLSPGYVTVLHNGVLVQNHTEIAGTTEWIGPPQVKAHGCLPLKLQDHGDKVSFRNIWLRKLN</sequence>
<evidence type="ECO:0000313" key="3">
    <source>
        <dbReference type="EMBL" id="MFC4654951.1"/>
    </source>
</evidence>
<comment type="caution">
    <text evidence="3">The sequence shown here is derived from an EMBL/GenBank/DDBJ whole genome shotgun (WGS) entry which is preliminary data.</text>
</comment>
<dbReference type="InterPro" id="IPR010496">
    <property type="entry name" value="AL/BT2_dom"/>
</dbReference>
<dbReference type="EMBL" id="JBHSGB010000006">
    <property type="protein sequence ID" value="MFC4654951.1"/>
    <property type="molecule type" value="Genomic_DNA"/>
</dbReference>
<accession>A0ABV9JL05</accession>
<keyword evidence="4" id="KW-1185">Reference proteome</keyword>
<feature type="chain" id="PRO_5046399175" evidence="1">
    <location>
        <begin position="19"/>
        <end position="249"/>
    </location>
</feature>
<keyword evidence="1" id="KW-0732">Signal</keyword>
<protein>
    <submittedName>
        <fullName evidence="3">DUF1080 domain-containing protein</fullName>
    </submittedName>
</protein>
<gene>
    <name evidence="3" type="ORF">ACFO3I_07995</name>
</gene>
<evidence type="ECO:0000313" key="4">
    <source>
        <dbReference type="Proteomes" id="UP001595962"/>
    </source>
</evidence>
<dbReference type="Pfam" id="PF06439">
    <property type="entry name" value="3keto-disac_hyd"/>
    <property type="match status" value="1"/>
</dbReference>
<evidence type="ECO:0000259" key="2">
    <source>
        <dbReference type="Pfam" id="PF06439"/>
    </source>
</evidence>
<dbReference type="Gene3D" id="2.60.120.560">
    <property type="entry name" value="Exo-inulinase, domain 1"/>
    <property type="match status" value="1"/>
</dbReference>
<proteinExistence type="predicted"/>
<feature type="domain" description="3-keto-alpha-glucoside-1,2-lyase/3-keto-2-hydroxy-glucal hydratase" evidence="2">
    <location>
        <begin position="57"/>
        <end position="246"/>
    </location>
</feature>
<organism evidence="3 4">
    <name type="scientific">Rheinheimera marina</name>
    <dbReference type="NCBI Taxonomy" id="1774958"/>
    <lineage>
        <taxon>Bacteria</taxon>
        <taxon>Pseudomonadati</taxon>
        <taxon>Pseudomonadota</taxon>
        <taxon>Gammaproteobacteria</taxon>
        <taxon>Chromatiales</taxon>
        <taxon>Chromatiaceae</taxon>
        <taxon>Rheinheimera</taxon>
    </lineage>
</organism>
<name>A0ABV9JL05_9GAMM</name>
<dbReference type="RefSeq" id="WP_377333145.1">
    <property type="nucleotide sequence ID" value="NZ_JBHSGB010000006.1"/>
</dbReference>
<evidence type="ECO:0000256" key="1">
    <source>
        <dbReference type="SAM" id="SignalP"/>
    </source>
</evidence>
<reference evidence="4" key="1">
    <citation type="journal article" date="2019" name="Int. J. Syst. Evol. Microbiol.">
        <title>The Global Catalogue of Microorganisms (GCM) 10K type strain sequencing project: providing services to taxonomists for standard genome sequencing and annotation.</title>
        <authorList>
            <consortium name="The Broad Institute Genomics Platform"/>
            <consortium name="The Broad Institute Genome Sequencing Center for Infectious Disease"/>
            <person name="Wu L."/>
            <person name="Ma J."/>
        </authorList>
    </citation>
    <scope>NUCLEOTIDE SEQUENCE [LARGE SCALE GENOMIC DNA]</scope>
    <source>
        <strain evidence="4">DT28</strain>
    </source>
</reference>